<dbReference type="EMBL" id="FOZL01000001">
    <property type="protein sequence ID" value="SFS04280.1"/>
    <property type="molecule type" value="Genomic_DNA"/>
</dbReference>
<reference evidence="1 2" key="1">
    <citation type="submission" date="2016-10" db="EMBL/GenBank/DDBJ databases">
        <authorList>
            <person name="de Groot N.N."/>
        </authorList>
    </citation>
    <scope>NUCLEOTIDE SEQUENCE [LARGE SCALE GENOMIC DNA]</scope>
    <source>
        <strain evidence="1 2">DSM 21001</strain>
    </source>
</reference>
<dbReference type="RefSeq" id="WP_175528864.1">
    <property type="nucleotide sequence ID" value="NZ_FOZL01000001.1"/>
</dbReference>
<accession>A0A1I6LLS8</accession>
<evidence type="ECO:0000313" key="1">
    <source>
        <dbReference type="EMBL" id="SFS04280.1"/>
    </source>
</evidence>
<proteinExistence type="predicted"/>
<evidence type="ECO:0000313" key="2">
    <source>
        <dbReference type="Proteomes" id="UP000199024"/>
    </source>
</evidence>
<keyword evidence="2" id="KW-1185">Reference proteome</keyword>
<name>A0A1I6LLS8_9BACT</name>
<organism evidence="1 2">
    <name type="scientific">Granulicella pectinivorans</name>
    <dbReference type="NCBI Taxonomy" id="474950"/>
    <lineage>
        <taxon>Bacteria</taxon>
        <taxon>Pseudomonadati</taxon>
        <taxon>Acidobacteriota</taxon>
        <taxon>Terriglobia</taxon>
        <taxon>Terriglobales</taxon>
        <taxon>Acidobacteriaceae</taxon>
        <taxon>Granulicella</taxon>
    </lineage>
</organism>
<dbReference type="Proteomes" id="UP000199024">
    <property type="component" value="Unassembled WGS sequence"/>
</dbReference>
<protein>
    <submittedName>
        <fullName evidence="1">Uncharacterized protein</fullName>
    </submittedName>
</protein>
<sequence length="48" mass="5529">MENFSRARRAAGIFCDNRLNPSRKESHELDPLNTYVLAQARLAKLRAQ</sequence>
<dbReference type="AlphaFoldDB" id="A0A1I6LLS8"/>
<dbReference type="STRING" id="474950.SAMN05421771_0890"/>
<gene>
    <name evidence="1" type="ORF">SAMN05421771_0890</name>
</gene>